<dbReference type="InterPro" id="IPR051043">
    <property type="entry name" value="Sulfatase_Mod_Factor_Kinase"/>
</dbReference>
<dbReference type="GO" id="GO:0120147">
    <property type="term" value="F:formylglycine-generating oxidase activity"/>
    <property type="evidence" value="ECO:0007669"/>
    <property type="project" value="TreeGrafter"/>
</dbReference>
<dbReference type="PROSITE" id="PS00107">
    <property type="entry name" value="PROTEIN_KINASE_ATP"/>
    <property type="match status" value="1"/>
</dbReference>
<dbReference type="Gene3D" id="3.90.1580.10">
    <property type="entry name" value="paralog of FGE (formylglycine-generating enzyme)"/>
    <property type="match status" value="1"/>
</dbReference>
<reference evidence="6" key="1">
    <citation type="submission" date="2017-06" db="EMBL/GenBank/DDBJ databases">
        <title>Genome analysis of Fimbriiglobus ruber SP5, the first member of the order Planctomycetales with confirmed chitinolytic capability.</title>
        <authorList>
            <person name="Ravin N.V."/>
            <person name="Rakitin A.L."/>
            <person name="Ivanova A.A."/>
            <person name="Beletsky A.V."/>
            <person name="Kulichevskaya I.S."/>
            <person name="Mardanov A.V."/>
            <person name="Dedysh S.N."/>
        </authorList>
    </citation>
    <scope>NUCLEOTIDE SEQUENCE [LARGE SCALE GENOMIC DNA]</scope>
    <source>
        <strain evidence="6">SP5</strain>
    </source>
</reference>
<proteinExistence type="predicted"/>
<dbReference type="PANTHER" id="PTHR23150">
    <property type="entry name" value="SULFATASE MODIFYING FACTOR 1, 2"/>
    <property type="match status" value="1"/>
</dbReference>
<organism evidence="5 6">
    <name type="scientific">Fimbriiglobus ruber</name>
    <dbReference type="NCBI Taxonomy" id="1908690"/>
    <lineage>
        <taxon>Bacteria</taxon>
        <taxon>Pseudomonadati</taxon>
        <taxon>Planctomycetota</taxon>
        <taxon>Planctomycetia</taxon>
        <taxon>Gemmatales</taxon>
        <taxon>Gemmataceae</taxon>
        <taxon>Fimbriiglobus</taxon>
    </lineage>
</organism>
<dbReference type="Gene3D" id="1.10.510.10">
    <property type="entry name" value="Transferase(Phosphotransferase) domain 1"/>
    <property type="match status" value="1"/>
</dbReference>
<dbReference type="SUPFAM" id="SSF56112">
    <property type="entry name" value="Protein kinase-like (PK-like)"/>
    <property type="match status" value="1"/>
</dbReference>
<dbReference type="PROSITE" id="PS50011">
    <property type="entry name" value="PROTEIN_KINASE_DOM"/>
    <property type="match status" value="1"/>
</dbReference>
<dbReference type="InterPro" id="IPR008271">
    <property type="entry name" value="Ser/Thr_kinase_AS"/>
</dbReference>
<name>A0A225E4S0_9BACT</name>
<dbReference type="EMBL" id="NIDE01000004">
    <property type="protein sequence ID" value="OWK43407.1"/>
    <property type="molecule type" value="Genomic_DNA"/>
</dbReference>
<dbReference type="InterPro" id="IPR016187">
    <property type="entry name" value="CTDL_fold"/>
</dbReference>
<dbReference type="CDD" id="cd14014">
    <property type="entry name" value="STKc_PknB_like"/>
    <property type="match status" value="1"/>
</dbReference>
<dbReference type="InterPro" id="IPR011009">
    <property type="entry name" value="Kinase-like_dom_sf"/>
</dbReference>
<evidence type="ECO:0000313" key="5">
    <source>
        <dbReference type="EMBL" id="OWK43407.1"/>
    </source>
</evidence>
<dbReference type="SUPFAM" id="SSF56436">
    <property type="entry name" value="C-type lectin-like"/>
    <property type="match status" value="1"/>
</dbReference>
<evidence type="ECO:0000259" key="4">
    <source>
        <dbReference type="PROSITE" id="PS50011"/>
    </source>
</evidence>
<dbReference type="InterPro" id="IPR005532">
    <property type="entry name" value="SUMF_dom"/>
</dbReference>
<dbReference type="Proteomes" id="UP000214646">
    <property type="component" value="Unassembled WGS sequence"/>
</dbReference>
<feature type="binding site" evidence="3">
    <location>
        <position position="183"/>
    </location>
    <ligand>
        <name>ATP</name>
        <dbReference type="ChEBI" id="CHEBI:30616"/>
    </ligand>
</feature>
<dbReference type="PANTHER" id="PTHR23150:SF19">
    <property type="entry name" value="FORMYLGLYCINE-GENERATING ENZYME"/>
    <property type="match status" value="1"/>
</dbReference>
<dbReference type="InterPro" id="IPR042095">
    <property type="entry name" value="SUMF_sf"/>
</dbReference>
<keyword evidence="5" id="KW-0418">Kinase</keyword>
<evidence type="ECO:0000256" key="3">
    <source>
        <dbReference type="PROSITE-ProRule" id="PRU10141"/>
    </source>
</evidence>
<protein>
    <submittedName>
        <fullName evidence="5">Serine/threonine kinase</fullName>
    </submittedName>
</protein>
<sequence>MIEFFSAVAAGLAVAAPVAQNLGQIAQGGRRIWGLAADILDRFRARVPADQQQAVLKQALTQAATMPAAEFEKKAEEIVELVLADKPVEERKRIAETIKLMPDRIRATFARQDDPSGTTAPPQWAATRPEDIIPLLPPRPPLFRRGDPVPDNNRWTLVDRLGIGGFGEVWKARNREDDFSVIKFCLDPGSQERMFTHERKIIKLVRAELDDHPNIVKLMDSHLEGPTPWLQYEFAPGGDLLHNFATWPKDLAARATMAVEKVLILAETMAHCHALRPMAVIHRDLKPANVVIGKKGVYKITDFGIGDTTARQALEEARIATISGHTASTTSIRYFNTPMYASPDQKKGLDPHPADDVHALGVMLYQFILGNVGLELGIDMWNDLESLHVCPQLLVVLDKAVATRVERRYQHAGELAEALRTLPKKLIAEPNKPAPVGGEYPEKLLYSEIDRYWKDAKSKNETARQQLDRGEWKAAIATLEAIFHPVMRDGELYARAVQYRDGKNFVNSLGIEFAFVPKGVFWVGGEKGKCGSKQVTISQDFYIGVYPVTQEEWQKVMGNNPSYFQKGGFWKGGKGSSKLTGMSNADLNLLPVESVSWNNCNIFIQKLNERLKESGWLYRLPRESEWEYACRGGAATQALCAWNYYFRSPANKLSPQKANVSELGLGRTTKVGTYEPNGLGIYDMHGNVWEWCEDAYDGSSRVIRGGSWHNSAVNARAAFRQGYAPTSAYNFLGLRLVRVPSGSR</sequence>
<comment type="caution">
    <text evidence="5">The sequence shown here is derived from an EMBL/GenBank/DDBJ whole genome shotgun (WGS) entry which is preliminary data.</text>
</comment>
<dbReference type="Pfam" id="PF00069">
    <property type="entry name" value="Pkinase"/>
    <property type="match status" value="1"/>
</dbReference>
<keyword evidence="2 3" id="KW-0067">ATP-binding</keyword>
<dbReference type="AlphaFoldDB" id="A0A225E4S0"/>
<dbReference type="RefSeq" id="WP_088254250.1">
    <property type="nucleotide sequence ID" value="NZ_NIDE01000004.1"/>
</dbReference>
<dbReference type="InterPro" id="IPR017441">
    <property type="entry name" value="Protein_kinase_ATP_BS"/>
</dbReference>
<evidence type="ECO:0000256" key="2">
    <source>
        <dbReference type="ARBA" id="ARBA00022840"/>
    </source>
</evidence>
<keyword evidence="6" id="KW-1185">Reference proteome</keyword>
<evidence type="ECO:0000256" key="1">
    <source>
        <dbReference type="ARBA" id="ARBA00022741"/>
    </source>
</evidence>
<gene>
    <name evidence="5" type="ORF">FRUB_03006</name>
</gene>
<dbReference type="OrthoDB" id="6111975at2"/>
<feature type="domain" description="Protein kinase" evidence="4">
    <location>
        <begin position="155"/>
        <end position="487"/>
    </location>
</feature>
<evidence type="ECO:0000313" key="6">
    <source>
        <dbReference type="Proteomes" id="UP000214646"/>
    </source>
</evidence>
<dbReference type="InterPro" id="IPR000719">
    <property type="entry name" value="Prot_kinase_dom"/>
</dbReference>
<keyword evidence="5" id="KW-0808">Transferase</keyword>
<dbReference type="Pfam" id="PF03781">
    <property type="entry name" value="FGE-sulfatase"/>
    <property type="match status" value="1"/>
</dbReference>
<dbReference type="PROSITE" id="PS00108">
    <property type="entry name" value="PROTEIN_KINASE_ST"/>
    <property type="match status" value="1"/>
</dbReference>
<dbReference type="SMART" id="SM00220">
    <property type="entry name" value="S_TKc"/>
    <property type="match status" value="1"/>
</dbReference>
<accession>A0A225E4S0</accession>
<dbReference type="GO" id="GO:0005524">
    <property type="term" value="F:ATP binding"/>
    <property type="evidence" value="ECO:0007669"/>
    <property type="project" value="UniProtKB-UniRule"/>
</dbReference>
<keyword evidence="1 3" id="KW-0547">Nucleotide-binding</keyword>
<dbReference type="GO" id="GO:0004672">
    <property type="term" value="F:protein kinase activity"/>
    <property type="evidence" value="ECO:0007669"/>
    <property type="project" value="InterPro"/>
</dbReference>